<name>A0A7R9JZC6_TIMGE</name>
<gene>
    <name evidence="1" type="ORF">TGEB3V08_LOCUS5385</name>
</gene>
<proteinExistence type="predicted"/>
<organism evidence="1">
    <name type="scientific">Timema genevievae</name>
    <name type="common">Walking stick</name>
    <dbReference type="NCBI Taxonomy" id="629358"/>
    <lineage>
        <taxon>Eukaryota</taxon>
        <taxon>Metazoa</taxon>
        <taxon>Ecdysozoa</taxon>
        <taxon>Arthropoda</taxon>
        <taxon>Hexapoda</taxon>
        <taxon>Insecta</taxon>
        <taxon>Pterygota</taxon>
        <taxon>Neoptera</taxon>
        <taxon>Polyneoptera</taxon>
        <taxon>Phasmatodea</taxon>
        <taxon>Timematodea</taxon>
        <taxon>Timematoidea</taxon>
        <taxon>Timematidae</taxon>
        <taxon>Timema</taxon>
    </lineage>
</organism>
<reference evidence="1" key="1">
    <citation type="submission" date="2020-11" db="EMBL/GenBank/DDBJ databases">
        <authorList>
            <person name="Tran Van P."/>
        </authorList>
    </citation>
    <scope>NUCLEOTIDE SEQUENCE</scope>
</reference>
<dbReference type="EMBL" id="OE841000">
    <property type="protein sequence ID" value="CAD7593607.1"/>
    <property type="molecule type" value="Genomic_DNA"/>
</dbReference>
<accession>A0A7R9JZC6</accession>
<evidence type="ECO:0000313" key="1">
    <source>
        <dbReference type="EMBL" id="CAD7593607.1"/>
    </source>
</evidence>
<protein>
    <submittedName>
        <fullName evidence="1">Uncharacterized protein</fullName>
    </submittedName>
</protein>
<dbReference type="AlphaFoldDB" id="A0A7R9JZC6"/>
<sequence>MESNPPHPLKNNRLGMRRGWRAAELSAIARAGRTTKLSPEFFRIVDNFLSLNLDEGKLFVFNHERLLVNRAGATPAGGASFMMTSALWGSQGSE</sequence>